<dbReference type="AlphaFoldDB" id="A0A3A1YB33"/>
<evidence type="ECO:0000313" key="4">
    <source>
        <dbReference type="Proteomes" id="UP000265964"/>
    </source>
</evidence>
<feature type="signal peptide" evidence="2">
    <location>
        <begin position="1"/>
        <end position="19"/>
    </location>
</feature>
<reference evidence="3 4" key="1">
    <citation type="submission" date="2017-08" db="EMBL/GenBank/DDBJ databases">
        <title>Reclassification of Bisgaard taxon 37 and 44.</title>
        <authorList>
            <person name="Christensen H."/>
        </authorList>
    </citation>
    <scope>NUCLEOTIDE SEQUENCE [LARGE SCALE GENOMIC DNA]</scope>
    <source>
        <strain evidence="3 4">EEAB3T1</strain>
    </source>
</reference>
<dbReference type="PROSITE" id="PS51257">
    <property type="entry name" value="PROKAR_LIPOPROTEIN"/>
    <property type="match status" value="1"/>
</dbReference>
<gene>
    <name evidence="3" type="ORF">CKF59_06465</name>
</gene>
<dbReference type="NCBIfam" id="TIGR01533">
    <property type="entry name" value="lipo_e_P4"/>
    <property type="match status" value="1"/>
</dbReference>
<organism evidence="3 4">
    <name type="scientific">Psittacicella gerlachiana</name>
    <dbReference type="NCBI Taxonomy" id="2028574"/>
    <lineage>
        <taxon>Bacteria</taxon>
        <taxon>Pseudomonadati</taxon>
        <taxon>Pseudomonadota</taxon>
        <taxon>Gammaproteobacteria</taxon>
        <taxon>Pasteurellales</taxon>
        <taxon>Psittacicellaceae</taxon>
        <taxon>Psittacicella</taxon>
    </lineage>
</organism>
<dbReference type="Pfam" id="PF03767">
    <property type="entry name" value="Acid_phosphat_B"/>
    <property type="match status" value="1"/>
</dbReference>
<dbReference type="EMBL" id="NRJF01000200">
    <property type="protein sequence ID" value="RIY33327.1"/>
    <property type="molecule type" value="Genomic_DNA"/>
</dbReference>
<dbReference type="PANTHER" id="PTHR31284">
    <property type="entry name" value="ACID PHOSPHATASE-LIKE PROTEIN"/>
    <property type="match status" value="1"/>
</dbReference>
<dbReference type="Proteomes" id="UP000265964">
    <property type="component" value="Unassembled WGS sequence"/>
</dbReference>
<dbReference type="InterPro" id="IPR023214">
    <property type="entry name" value="HAD_sf"/>
</dbReference>
<feature type="chain" id="PRO_5017484622" evidence="2">
    <location>
        <begin position="20"/>
        <end position="281"/>
    </location>
</feature>
<dbReference type="RefSeq" id="WP_245959285.1">
    <property type="nucleotide sequence ID" value="NZ_NRJF01000200.1"/>
</dbReference>
<dbReference type="SFLD" id="SFLDG01125">
    <property type="entry name" value="C1.1:_Acid_Phosphatase_Like"/>
    <property type="match status" value="1"/>
</dbReference>
<protein>
    <submittedName>
        <fullName evidence="3">5'-nucleotidase, lipoprotein e(P4) family</fullName>
    </submittedName>
</protein>
<proteinExistence type="predicted"/>
<dbReference type="Gene3D" id="3.40.50.1000">
    <property type="entry name" value="HAD superfamily/HAD-like"/>
    <property type="match status" value="1"/>
</dbReference>
<name>A0A3A1YB33_9GAMM</name>
<evidence type="ECO:0000256" key="2">
    <source>
        <dbReference type="SAM" id="SignalP"/>
    </source>
</evidence>
<dbReference type="GO" id="GO:0009279">
    <property type="term" value="C:cell outer membrane"/>
    <property type="evidence" value="ECO:0007669"/>
    <property type="project" value="InterPro"/>
</dbReference>
<dbReference type="InterPro" id="IPR006423">
    <property type="entry name" value="Lipo_e_P4"/>
</dbReference>
<keyword evidence="3" id="KW-0449">Lipoprotein</keyword>
<keyword evidence="1 2" id="KW-0732">Signal</keyword>
<dbReference type="InterPro" id="IPR005519">
    <property type="entry name" value="Acid_phosphat_B-like"/>
</dbReference>
<dbReference type="SFLD" id="SFLDS00003">
    <property type="entry name" value="Haloacid_Dehalogenase"/>
    <property type="match status" value="1"/>
</dbReference>
<dbReference type="PIRSF" id="PIRSF019271">
    <property type="entry name" value="Acid_Ptase_C"/>
    <property type="match status" value="1"/>
</dbReference>
<keyword evidence="4" id="KW-1185">Reference proteome</keyword>
<dbReference type="PANTHER" id="PTHR31284:SF10">
    <property type="entry name" value="ACID PHOSPHATASE-LIKE PROTEIN"/>
    <property type="match status" value="1"/>
</dbReference>
<accession>A0A3A1YB33</accession>
<dbReference type="InterPro" id="IPR036412">
    <property type="entry name" value="HAD-like_sf"/>
</dbReference>
<sequence length="281" mass="30732">MRKSLKVTLFATLVLSLSACSNLNSTQKVETTSLTDGQLAGQQLVSAVAWVQNSGEYRALAYQAFNFATISYQNAPVVKGKGKAVIVDLDETMIDNSDYQGGVVKSGVPFNNTTWGKWEQAGNPKAIPGAVAFAQYVAKNGGTMFYISNRQEANLAHTIETLKALGFPGVSSETVLLQSQGGTSSKDPRFDKVNAKYNVVLYIGDNLTDYPQVSNLTTTQARNAWVEQNANKFGIKYVILPNPMYGNWVSALAPNFYKNSLSEQNKLKVDAIRAWDLTNYK</sequence>
<dbReference type="CDD" id="cd07534">
    <property type="entry name" value="HAD_CAP"/>
    <property type="match status" value="1"/>
</dbReference>
<evidence type="ECO:0000313" key="3">
    <source>
        <dbReference type="EMBL" id="RIY33327.1"/>
    </source>
</evidence>
<comment type="caution">
    <text evidence="3">The sequence shown here is derived from an EMBL/GenBank/DDBJ whole genome shotgun (WGS) entry which is preliminary data.</text>
</comment>
<dbReference type="SUPFAM" id="SSF56784">
    <property type="entry name" value="HAD-like"/>
    <property type="match status" value="1"/>
</dbReference>
<evidence type="ECO:0000256" key="1">
    <source>
        <dbReference type="ARBA" id="ARBA00022729"/>
    </source>
</evidence>